<evidence type="ECO:0000256" key="8">
    <source>
        <dbReference type="ARBA" id="ARBA00050040"/>
    </source>
</evidence>
<evidence type="ECO:0000256" key="5">
    <source>
        <dbReference type="ARBA" id="ARBA00022679"/>
    </source>
</evidence>
<dbReference type="InterPro" id="IPR015422">
    <property type="entry name" value="PyrdxlP-dep_Trfase_small"/>
</dbReference>
<dbReference type="Gene3D" id="3.40.640.10">
    <property type="entry name" value="Type I PLP-dependent aspartate aminotransferase-like (Major domain)"/>
    <property type="match status" value="1"/>
</dbReference>
<evidence type="ECO:0000256" key="9">
    <source>
        <dbReference type="RuleBase" id="RU003560"/>
    </source>
</evidence>
<evidence type="ECO:0000256" key="7">
    <source>
        <dbReference type="ARBA" id="ARBA00030921"/>
    </source>
</evidence>
<accession>A0A948RTX0</accession>
<name>A0A948RTX0_UNCEI</name>
<dbReference type="EC" id="2.6.1.36" evidence="3"/>
<comment type="caution">
    <text evidence="10">The sequence shown here is derived from an EMBL/GenBank/DDBJ whole genome shotgun (WGS) entry which is preliminary data.</text>
</comment>
<dbReference type="NCBIfam" id="TIGR03251">
    <property type="entry name" value="LAT_fam"/>
    <property type="match status" value="1"/>
</dbReference>
<dbReference type="SUPFAM" id="SSF53383">
    <property type="entry name" value="PLP-dependent transferases"/>
    <property type="match status" value="1"/>
</dbReference>
<gene>
    <name evidence="10" type="primary">lat</name>
    <name evidence="10" type="ORF">KJ970_08400</name>
</gene>
<dbReference type="AlphaFoldDB" id="A0A948RTX0"/>
<dbReference type="GO" id="GO:0017000">
    <property type="term" value="P:antibiotic biosynthetic process"/>
    <property type="evidence" value="ECO:0007669"/>
    <property type="project" value="InterPro"/>
</dbReference>
<dbReference type="EMBL" id="JAHJDP010000042">
    <property type="protein sequence ID" value="MBU2690935.1"/>
    <property type="molecule type" value="Genomic_DNA"/>
</dbReference>
<dbReference type="GO" id="GO:0045484">
    <property type="term" value="F:L-lysine 6-transaminase activity"/>
    <property type="evidence" value="ECO:0007669"/>
    <property type="project" value="UniProtKB-EC"/>
</dbReference>
<reference evidence="10" key="1">
    <citation type="submission" date="2021-05" db="EMBL/GenBank/DDBJ databases">
        <title>Energy efficiency and biological interactions define the core microbiome of deep oligotrophic groundwater.</title>
        <authorList>
            <person name="Mehrshad M."/>
            <person name="Lopez-Fernandez M."/>
            <person name="Bell E."/>
            <person name="Bernier-Latmani R."/>
            <person name="Bertilsson S."/>
            <person name="Dopson M."/>
        </authorList>
    </citation>
    <scope>NUCLEOTIDE SEQUENCE</scope>
    <source>
        <strain evidence="10">Modern_marine.mb.64</strain>
    </source>
</reference>
<comment type="similarity">
    <text evidence="2 9">Belongs to the class-III pyridoxal-phosphate-dependent aminotransferase family.</text>
</comment>
<dbReference type="CDD" id="cd00610">
    <property type="entry name" value="OAT_like"/>
    <property type="match status" value="1"/>
</dbReference>
<evidence type="ECO:0000313" key="11">
    <source>
        <dbReference type="Proteomes" id="UP000777784"/>
    </source>
</evidence>
<dbReference type="PANTHER" id="PTHR43206:SF2">
    <property type="entry name" value="4-AMINOBUTYRATE AMINOTRANSFERASE GABT"/>
    <property type="match status" value="1"/>
</dbReference>
<dbReference type="InterPro" id="IPR017657">
    <property type="entry name" value="L-lysine_6-transaminase"/>
</dbReference>
<dbReference type="InterPro" id="IPR005814">
    <property type="entry name" value="Aminotrans_3"/>
</dbReference>
<dbReference type="Pfam" id="PF00202">
    <property type="entry name" value="Aminotran_3"/>
    <property type="match status" value="1"/>
</dbReference>
<evidence type="ECO:0000313" key="10">
    <source>
        <dbReference type="EMBL" id="MBU2690935.1"/>
    </source>
</evidence>
<keyword evidence="4 10" id="KW-0032">Aminotransferase</keyword>
<comment type="cofactor">
    <cofactor evidence="1">
        <name>pyridoxal 5'-phosphate</name>
        <dbReference type="ChEBI" id="CHEBI:597326"/>
    </cofactor>
</comment>
<dbReference type="Gene3D" id="3.90.1150.10">
    <property type="entry name" value="Aspartate Aminotransferase, domain 1"/>
    <property type="match status" value="1"/>
</dbReference>
<dbReference type="GO" id="GO:0009450">
    <property type="term" value="P:gamma-aminobutyric acid catabolic process"/>
    <property type="evidence" value="ECO:0007669"/>
    <property type="project" value="TreeGrafter"/>
</dbReference>
<dbReference type="GO" id="GO:0030170">
    <property type="term" value="F:pyridoxal phosphate binding"/>
    <property type="evidence" value="ECO:0007669"/>
    <property type="project" value="InterPro"/>
</dbReference>
<evidence type="ECO:0000256" key="4">
    <source>
        <dbReference type="ARBA" id="ARBA00022576"/>
    </source>
</evidence>
<dbReference type="Proteomes" id="UP000777784">
    <property type="component" value="Unassembled WGS sequence"/>
</dbReference>
<proteinExistence type="inferred from homology"/>
<evidence type="ECO:0000256" key="3">
    <source>
        <dbReference type="ARBA" id="ARBA00013071"/>
    </source>
</evidence>
<evidence type="ECO:0000256" key="2">
    <source>
        <dbReference type="ARBA" id="ARBA00008954"/>
    </source>
</evidence>
<keyword evidence="5 10" id="KW-0808">Transferase</keyword>
<protein>
    <recommendedName>
        <fullName evidence="8">L-lysine-epsilon aminotransferase</fullName>
        <ecNumber evidence="3">2.6.1.36</ecNumber>
    </recommendedName>
    <alternativeName>
        <fullName evidence="7">Lysine 6-aminotransferase</fullName>
    </alternativeName>
</protein>
<organism evidence="10 11">
    <name type="scientific">Eiseniibacteriota bacterium</name>
    <dbReference type="NCBI Taxonomy" id="2212470"/>
    <lineage>
        <taxon>Bacteria</taxon>
        <taxon>Candidatus Eiseniibacteriota</taxon>
    </lineage>
</organism>
<sequence length="441" mass="49360">MPADRVHENLGRYMLVDGMDIVLDLEKSKGAMVHDARSGRDFVDFFSFFASQPIGMNHPRMCNQETIEYLGRAALHKPSNSDVYTVEMAEYVETFGRVAVPKSFKHLFFIEGGGLAVENALKTAFDWKYHKNKAKGIDKEGSKIIHFRHCFHGRTGYTMSLTDSFDLRKTAHFPKFDWPRITTPWITFPLEGENLKAVEAAETQAIAEIHQALQASPHEIAGLIIEPIQGEGGDNHFRGEFFEALRKICDENEILLIFDEVQSGLGLTGKMWAFQHFNITPDIVCFGKKTQVCGIMVTGRIDDVDNVFKVSSRLNSTWGGNFVDMIRSRLHLEIIEEEKLVDRARTSGEILLGRFQKLQAELGGGIENARGRGLMCAFSVSDGFSRKEMLAKIYENGVIALPCGRRSIRVRPSLDISREVLEAGIDKIEAAIKTVVAAGKA</sequence>
<dbReference type="PIRSF" id="PIRSF000521">
    <property type="entry name" value="Transaminase_4ab_Lys_Orn"/>
    <property type="match status" value="1"/>
</dbReference>
<evidence type="ECO:0000256" key="1">
    <source>
        <dbReference type="ARBA" id="ARBA00001933"/>
    </source>
</evidence>
<dbReference type="InterPro" id="IPR015421">
    <property type="entry name" value="PyrdxlP-dep_Trfase_major"/>
</dbReference>
<dbReference type="InterPro" id="IPR015424">
    <property type="entry name" value="PyrdxlP-dep_Trfase"/>
</dbReference>
<dbReference type="PANTHER" id="PTHR43206">
    <property type="entry name" value="AMINOTRANSFERASE"/>
    <property type="match status" value="1"/>
</dbReference>
<keyword evidence="6 9" id="KW-0663">Pyridoxal phosphate</keyword>
<evidence type="ECO:0000256" key="6">
    <source>
        <dbReference type="ARBA" id="ARBA00022898"/>
    </source>
</evidence>